<organism evidence="7 8">
    <name type="scientific">Lentilactobacillus diolivorans DSM 14421</name>
    <dbReference type="NCBI Taxonomy" id="1423739"/>
    <lineage>
        <taxon>Bacteria</taxon>
        <taxon>Bacillati</taxon>
        <taxon>Bacillota</taxon>
        <taxon>Bacilli</taxon>
        <taxon>Lactobacillales</taxon>
        <taxon>Lactobacillaceae</taxon>
        <taxon>Lentilactobacillus</taxon>
    </lineage>
</organism>
<dbReference type="GO" id="GO:0005524">
    <property type="term" value="F:ATP binding"/>
    <property type="evidence" value="ECO:0007669"/>
    <property type="project" value="UniProtKB-UniRule"/>
</dbReference>
<comment type="caution">
    <text evidence="7">The sequence shown here is derived from an EMBL/GenBank/DDBJ whole genome shotgun (WGS) entry which is preliminary data.</text>
</comment>
<dbReference type="GO" id="GO:0003677">
    <property type="term" value="F:DNA binding"/>
    <property type="evidence" value="ECO:0007669"/>
    <property type="project" value="InterPro"/>
</dbReference>
<name>A0A0R1SDM8_9LACO</name>
<dbReference type="InterPro" id="IPR014016">
    <property type="entry name" value="UvrD-like_ATP-bd"/>
</dbReference>
<gene>
    <name evidence="7" type="ORF">FC85_GL000256</name>
</gene>
<proteinExistence type="predicted"/>
<dbReference type="STRING" id="1423739.FC85_GL000256"/>
<protein>
    <submittedName>
        <fullName evidence="7">Helicase IV</fullName>
    </submittedName>
</protein>
<dbReference type="GO" id="GO:0005829">
    <property type="term" value="C:cytosol"/>
    <property type="evidence" value="ECO:0007669"/>
    <property type="project" value="TreeGrafter"/>
</dbReference>
<keyword evidence="1 5" id="KW-0547">Nucleotide-binding</keyword>
<evidence type="ECO:0000256" key="1">
    <source>
        <dbReference type="ARBA" id="ARBA00022741"/>
    </source>
</evidence>
<dbReference type="RefSeq" id="WP_057864844.1">
    <property type="nucleotide sequence ID" value="NZ_AZEY01000068.1"/>
</dbReference>
<dbReference type="PATRIC" id="fig|1423739.3.peg.268"/>
<dbReference type="Pfam" id="PF00580">
    <property type="entry name" value="UvrD-helicase"/>
    <property type="match status" value="1"/>
</dbReference>
<feature type="domain" description="UvrD-like helicase ATP-binding" evidence="6">
    <location>
        <begin position="209"/>
        <end position="602"/>
    </location>
</feature>
<evidence type="ECO:0000256" key="3">
    <source>
        <dbReference type="ARBA" id="ARBA00022806"/>
    </source>
</evidence>
<dbReference type="PANTHER" id="PTHR11070:SF17">
    <property type="entry name" value="DNA HELICASE IV"/>
    <property type="match status" value="1"/>
</dbReference>
<keyword evidence="4 5" id="KW-0067">ATP-binding</keyword>
<evidence type="ECO:0000313" key="8">
    <source>
        <dbReference type="Proteomes" id="UP000052013"/>
    </source>
</evidence>
<evidence type="ECO:0000259" key="6">
    <source>
        <dbReference type="PROSITE" id="PS51198"/>
    </source>
</evidence>
<reference evidence="7 8" key="1">
    <citation type="journal article" date="2015" name="Genome Announc.">
        <title>Expanding the biotechnology potential of lactobacilli through comparative genomics of 213 strains and associated genera.</title>
        <authorList>
            <person name="Sun Z."/>
            <person name="Harris H.M."/>
            <person name="McCann A."/>
            <person name="Guo C."/>
            <person name="Argimon S."/>
            <person name="Zhang W."/>
            <person name="Yang X."/>
            <person name="Jeffery I.B."/>
            <person name="Cooney J.C."/>
            <person name="Kagawa T.F."/>
            <person name="Liu W."/>
            <person name="Song Y."/>
            <person name="Salvetti E."/>
            <person name="Wrobel A."/>
            <person name="Rasinkangas P."/>
            <person name="Parkhill J."/>
            <person name="Rea M.C."/>
            <person name="O'Sullivan O."/>
            <person name="Ritari J."/>
            <person name="Douillard F.P."/>
            <person name="Paul Ross R."/>
            <person name="Yang R."/>
            <person name="Briner A.E."/>
            <person name="Felis G.E."/>
            <person name="de Vos W.M."/>
            <person name="Barrangou R."/>
            <person name="Klaenhammer T.R."/>
            <person name="Caufield P.W."/>
            <person name="Cui Y."/>
            <person name="Zhang H."/>
            <person name="O'Toole P.W."/>
        </authorList>
    </citation>
    <scope>NUCLEOTIDE SEQUENCE [LARGE SCALE GENOMIC DNA]</scope>
    <source>
        <strain evidence="7 8">DSM 14421</strain>
    </source>
</reference>
<feature type="binding site" evidence="5">
    <location>
        <begin position="230"/>
        <end position="237"/>
    </location>
    <ligand>
        <name>ATP</name>
        <dbReference type="ChEBI" id="CHEBI:30616"/>
    </ligand>
</feature>
<accession>A0A0R1SDM8</accession>
<dbReference type="Gene3D" id="3.40.50.300">
    <property type="entry name" value="P-loop containing nucleotide triphosphate hydrolases"/>
    <property type="match status" value="3"/>
</dbReference>
<dbReference type="PANTHER" id="PTHR11070">
    <property type="entry name" value="UVRD / RECB / PCRA DNA HELICASE FAMILY MEMBER"/>
    <property type="match status" value="1"/>
</dbReference>
<dbReference type="AlphaFoldDB" id="A0A0R1SDM8"/>
<evidence type="ECO:0000256" key="2">
    <source>
        <dbReference type="ARBA" id="ARBA00022801"/>
    </source>
</evidence>
<dbReference type="SUPFAM" id="SSF52540">
    <property type="entry name" value="P-loop containing nucleoside triphosphate hydrolases"/>
    <property type="match status" value="1"/>
</dbReference>
<evidence type="ECO:0000256" key="4">
    <source>
        <dbReference type="ARBA" id="ARBA00022840"/>
    </source>
</evidence>
<evidence type="ECO:0000313" key="7">
    <source>
        <dbReference type="EMBL" id="KRL65428.1"/>
    </source>
</evidence>
<dbReference type="GO" id="GO:0016787">
    <property type="term" value="F:hydrolase activity"/>
    <property type="evidence" value="ECO:0007669"/>
    <property type="project" value="UniProtKB-UniRule"/>
</dbReference>
<dbReference type="InterPro" id="IPR048228">
    <property type="entry name" value="HelD_bacillota"/>
</dbReference>
<dbReference type="GO" id="GO:0000725">
    <property type="term" value="P:recombinational repair"/>
    <property type="evidence" value="ECO:0007669"/>
    <property type="project" value="TreeGrafter"/>
</dbReference>
<evidence type="ECO:0000256" key="5">
    <source>
        <dbReference type="PROSITE-ProRule" id="PRU00560"/>
    </source>
</evidence>
<sequence>MADNIKQQEQQHLDGVIYKIKVAETSLEKKIKSTKKDVKDIYANFNNDVRLKTSTYSGMMDTAMSIRQQQQMLSERENRQEHAARELGTLNKLEGNPYFARIDFHETGEKRSETIYIGMASFTDKPDHYLIYDWRAPISSIYYNGGIGDVTYMTPDGEQTVNVKLKRQFQIENSKIKTVFDTEEVVGDQMLLDALSNRSDTKMKSIVTTIQKEQNQIIRDTNSELLFVQGAAGSGKTAAVLQRVAYLLYQYRGNLHSGQIILFSPNQLFNDYINQVLPELGEQNMVQMTFYQYSSYRLPSLKVETLAQRFDEQIEERAQKINDIKGSLDYFKAVSAYANHLNKEDMRFRNLMFNGSVMFPKEKVEEIYYSFNENYNLRNRLDATKEKLLKMLNRKIHVEMRKKWVEDAVQTLSREEIQQMHQKGEQEEILDSDKEFKFLARQIVVKAFSKLHRQIIRNHFLSINNQFVHMLRSCPQIVDLGHYGLDETQWKEDIKATIGRLKQGRLSLADASAYLYLYDLMTGKRGDKDIRYLFIDEVQDYSAFQLAFLKFSFPRAKFTLLGDLNQAIFTHENSRKLLDELSTMFPADKTRVVQLTKSYRSTEQITNFTKHLLTNGEEIVPFNREGELPHIYVEDGVDAAVETVKRQAEINLNDHETTAIIGKTLKECEMLTNKLAETGVRATLIRTENQRLVKGIIVVPSYLAKGLEFDSVIMWDASSDCYGNERDRQLVYTICTRAMHRLTIIATHDLSPLFDRVPESEYVMEKSTARS</sequence>
<dbReference type="NCBIfam" id="NF041464">
    <property type="entry name" value="HelD_BACSU"/>
    <property type="match status" value="1"/>
</dbReference>
<dbReference type="InterPro" id="IPR027417">
    <property type="entry name" value="P-loop_NTPase"/>
</dbReference>
<dbReference type="InterPro" id="IPR000212">
    <property type="entry name" value="DNA_helicase_UvrD/REP"/>
</dbReference>
<keyword evidence="2 5" id="KW-0378">Hydrolase</keyword>
<dbReference type="EMBL" id="AZEY01000068">
    <property type="protein sequence ID" value="KRL65428.1"/>
    <property type="molecule type" value="Genomic_DNA"/>
</dbReference>
<dbReference type="GO" id="GO:0043138">
    <property type="term" value="F:3'-5' DNA helicase activity"/>
    <property type="evidence" value="ECO:0007669"/>
    <property type="project" value="TreeGrafter"/>
</dbReference>
<keyword evidence="3 5" id="KW-0347">Helicase</keyword>
<dbReference type="Proteomes" id="UP000052013">
    <property type="component" value="Unassembled WGS sequence"/>
</dbReference>
<dbReference type="InterPro" id="IPR027785">
    <property type="entry name" value="UvrD-like_helicase_C"/>
</dbReference>
<dbReference type="Pfam" id="PF13538">
    <property type="entry name" value="UvrD_C_2"/>
    <property type="match status" value="1"/>
</dbReference>
<dbReference type="PROSITE" id="PS51198">
    <property type="entry name" value="UVRD_HELICASE_ATP_BIND"/>
    <property type="match status" value="1"/>
</dbReference>